<reference evidence="2" key="1">
    <citation type="submission" date="2023-06" db="EMBL/GenBank/DDBJ databases">
        <title>Two novel species of Acinetobacter isolated from motorbike repairing workshop in Vietnam.</title>
        <authorList>
            <person name="Le N.T.T."/>
        </authorList>
    </citation>
    <scope>NUCLEOTIDE SEQUENCE</scope>
    <source>
        <strain evidence="2">VNH17</strain>
    </source>
</reference>
<dbReference type="Proteomes" id="UP001168524">
    <property type="component" value="Unassembled WGS sequence"/>
</dbReference>
<proteinExistence type="predicted"/>
<feature type="region of interest" description="Disordered" evidence="1">
    <location>
        <begin position="164"/>
        <end position="186"/>
    </location>
</feature>
<evidence type="ECO:0000256" key="1">
    <source>
        <dbReference type="SAM" id="MobiDB-lite"/>
    </source>
</evidence>
<name>A0ABT7WMK6_9GAMM</name>
<keyword evidence="3" id="KW-1185">Reference proteome</keyword>
<sequence length="186" mass="21566">MKNVMIVIAILMIFWQVIYPKYQSYKYEKQAREYLKTTWSDDTKKEIASRQPPGLQIDLLNQYPNIRIYQNFLVNVVAIPELLNKQTFQKAWCSQLNGLTAMEIKPRLAMLNVLEQDKVTFYLITKDKFGKEIFSFQQRISACPNFDKIRTAKQGEIIEEPREVTRVPSAAPAVESSSSERAASLH</sequence>
<evidence type="ECO:0000313" key="3">
    <source>
        <dbReference type="Proteomes" id="UP001168524"/>
    </source>
</evidence>
<dbReference type="EMBL" id="JAUDZE010000002">
    <property type="protein sequence ID" value="MDN0013908.1"/>
    <property type="molecule type" value="Genomic_DNA"/>
</dbReference>
<accession>A0ABT7WMK6</accession>
<gene>
    <name evidence="2" type="ORF">QTA56_06580</name>
</gene>
<organism evidence="2 3">
    <name type="scientific">Acinetobacter thutiue</name>
    <dbReference type="NCBI Taxonomy" id="2998078"/>
    <lineage>
        <taxon>Bacteria</taxon>
        <taxon>Pseudomonadati</taxon>
        <taxon>Pseudomonadota</taxon>
        <taxon>Gammaproteobacteria</taxon>
        <taxon>Moraxellales</taxon>
        <taxon>Moraxellaceae</taxon>
        <taxon>Acinetobacter</taxon>
    </lineage>
</organism>
<dbReference type="RefSeq" id="WP_267980164.1">
    <property type="nucleotide sequence ID" value="NZ_JAPQKF010000002.1"/>
</dbReference>
<feature type="compositionally biased region" description="Low complexity" evidence="1">
    <location>
        <begin position="166"/>
        <end position="186"/>
    </location>
</feature>
<evidence type="ECO:0000313" key="2">
    <source>
        <dbReference type="EMBL" id="MDN0013908.1"/>
    </source>
</evidence>
<comment type="caution">
    <text evidence="2">The sequence shown here is derived from an EMBL/GenBank/DDBJ whole genome shotgun (WGS) entry which is preliminary data.</text>
</comment>
<protein>
    <submittedName>
        <fullName evidence="2">Uncharacterized protein</fullName>
    </submittedName>
</protein>